<proteinExistence type="predicted"/>
<dbReference type="AlphaFoldDB" id="A0A432PPY2"/>
<dbReference type="GO" id="GO:0016740">
    <property type="term" value="F:transferase activity"/>
    <property type="evidence" value="ECO:0007669"/>
    <property type="project" value="UniProtKB-KW"/>
</dbReference>
<reference evidence="3" key="1">
    <citation type="submission" date="2018-11" db="EMBL/GenBank/DDBJ databases">
        <title>Rhizobium chutanense sp. nov., isolated from root nodules of Phaseolus vulgaris in China.</title>
        <authorList>
            <person name="Huo Y."/>
        </authorList>
    </citation>
    <scope>NUCLEOTIDE SEQUENCE [LARGE SCALE GENOMIC DNA]</scope>
    <source>
        <strain evidence="3">CCBAU 65647</strain>
    </source>
</reference>
<gene>
    <name evidence="2" type="ORF">EFQ99_06890</name>
</gene>
<dbReference type="Pfam" id="PF13524">
    <property type="entry name" value="Glyco_trans_1_2"/>
    <property type="match status" value="1"/>
</dbReference>
<dbReference type="SUPFAM" id="SSF53756">
    <property type="entry name" value="UDP-Glycosyltransferase/glycogen phosphorylase"/>
    <property type="match status" value="1"/>
</dbReference>
<accession>A0A432PPY2</accession>
<comment type="caution">
    <text evidence="2">The sequence shown here is derived from an EMBL/GenBank/DDBJ whole genome shotgun (WGS) entry which is preliminary data.</text>
</comment>
<evidence type="ECO:0000313" key="3">
    <source>
        <dbReference type="Proteomes" id="UP000278823"/>
    </source>
</evidence>
<organism evidence="2 3">
    <name type="scientific">Rhizobium vallis</name>
    <dbReference type="NCBI Taxonomy" id="634290"/>
    <lineage>
        <taxon>Bacteria</taxon>
        <taxon>Pseudomonadati</taxon>
        <taxon>Pseudomonadota</taxon>
        <taxon>Alphaproteobacteria</taxon>
        <taxon>Hyphomicrobiales</taxon>
        <taxon>Rhizobiaceae</taxon>
        <taxon>Rhizobium/Agrobacterium group</taxon>
        <taxon>Rhizobium</taxon>
    </lineage>
</organism>
<dbReference type="OrthoDB" id="7297944at2"/>
<name>A0A432PPY2_9HYPH</name>
<keyword evidence="2" id="KW-0808">Transferase</keyword>
<dbReference type="RefSeq" id="WP_126920094.1">
    <property type="nucleotide sequence ID" value="NZ_ML133687.1"/>
</dbReference>
<sequence>MAMRVFIINTDYPVFLRKLYADLPLLGSASYAEQMAARNDSLFGVFDAYSVGFRHSSHEAIEVHANNGSMQTIWMKENGYVPPRSTTRSKPSLWARAARRLLPPGKARQLIDSSVTLRSATPIEGWSLAEMLLEQVKAFRPDIVLNQSVSEVGSDLLLKMKPYAGKFVGQIASPLPDNESYAAYDMMISSLPNFVDYFRQKSIPAHLNRLGFDPRVLQKIGRLERSVDVSFVGSVSQAHAGRTILLEYLTRNTDIAIWGGGGDQLSNASPILPRHRGEAWGSDMFRILGSSKITVNNHIGIAENFANNMRLYEATGMGALLVTDRKSNIAEIFEPGKEIVCYESAEECAELIRFYQHNDRERERIAQAGQRRTLNEHNYNIRTQELSKLFA</sequence>
<dbReference type="EMBL" id="RJTH01000002">
    <property type="protein sequence ID" value="RUM26015.1"/>
    <property type="molecule type" value="Genomic_DNA"/>
</dbReference>
<keyword evidence="3" id="KW-1185">Reference proteome</keyword>
<evidence type="ECO:0000259" key="1">
    <source>
        <dbReference type="Pfam" id="PF13524"/>
    </source>
</evidence>
<dbReference type="InterPro" id="IPR055259">
    <property type="entry name" value="YkvP/CgeB_Glyco_trans-like"/>
</dbReference>
<dbReference type="Proteomes" id="UP000278823">
    <property type="component" value="Unassembled WGS sequence"/>
</dbReference>
<protein>
    <submittedName>
        <fullName evidence="2">Glycosyltransferase family 1 protein</fullName>
    </submittedName>
</protein>
<evidence type="ECO:0000313" key="2">
    <source>
        <dbReference type="EMBL" id="RUM26015.1"/>
    </source>
</evidence>
<feature type="domain" description="Spore protein YkvP/CgeB glycosyl transferase-like" evidence="1">
    <location>
        <begin position="245"/>
        <end position="386"/>
    </location>
</feature>
<dbReference type="Gene3D" id="3.40.50.2000">
    <property type="entry name" value="Glycogen Phosphorylase B"/>
    <property type="match status" value="1"/>
</dbReference>